<dbReference type="InterPro" id="IPR011047">
    <property type="entry name" value="Quinoprotein_ADH-like_sf"/>
</dbReference>
<dbReference type="PANTHER" id="PTHR19879">
    <property type="entry name" value="TRANSCRIPTION INITIATION FACTOR TFIID"/>
    <property type="match status" value="1"/>
</dbReference>
<dbReference type="OrthoDB" id="9765809at2"/>
<name>A0A1I2I8S5_9BACT</name>
<accession>A0A1I2I8S5</accession>
<keyword evidence="2" id="KW-0677">Repeat</keyword>
<dbReference type="InterPro" id="IPR001680">
    <property type="entry name" value="WD40_rpt"/>
</dbReference>
<dbReference type="InterPro" id="IPR019775">
    <property type="entry name" value="WD40_repeat_CS"/>
</dbReference>
<evidence type="ECO:0000313" key="5">
    <source>
        <dbReference type="EMBL" id="SFF37507.1"/>
    </source>
</evidence>
<dbReference type="SMART" id="SM00320">
    <property type="entry name" value="WD40"/>
    <property type="match status" value="2"/>
</dbReference>
<evidence type="ECO:0000256" key="1">
    <source>
        <dbReference type="ARBA" id="ARBA00022574"/>
    </source>
</evidence>
<dbReference type="AlphaFoldDB" id="A0A1I2I8S5"/>
<dbReference type="InterPro" id="IPR015943">
    <property type="entry name" value="WD40/YVTN_repeat-like_dom_sf"/>
</dbReference>
<dbReference type="PROSITE" id="PS50294">
    <property type="entry name" value="WD_REPEATS_REGION"/>
    <property type="match status" value="1"/>
</dbReference>
<dbReference type="STRING" id="54.SAMN02745121_08455"/>
<gene>
    <name evidence="5" type="ORF">SAMN02745121_08455</name>
</gene>
<feature type="region of interest" description="Disordered" evidence="4">
    <location>
        <begin position="336"/>
        <end position="355"/>
    </location>
</feature>
<keyword evidence="1 3" id="KW-0853">WD repeat</keyword>
<evidence type="ECO:0000256" key="4">
    <source>
        <dbReference type="SAM" id="MobiDB-lite"/>
    </source>
</evidence>
<dbReference type="Proteomes" id="UP000199400">
    <property type="component" value="Unassembled WGS sequence"/>
</dbReference>
<dbReference type="SUPFAM" id="SSF50998">
    <property type="entry name" value="Quinoprotein alcohol dehydrogenase-like"/>
    <property type="match status" value="1"/>
</dbReference>
<dbReference type="EMBL" id="FOMX01000056">
    <property type="protein sequence ID" value="SFF37507.1"/>
    <property type="molecule type" value="Genomic_DNA"/>
</dbReference>
<dbReference type="RefSeq" id="WP_096331408.1">
    <property type="nucleotide sequence ID" value="NZ_FOMX01000056.1"/>
</dbReference>
<keyword evidence="6" id="KW-1185">Reference proteome</keyword>
<dbReference type="Pfam" id="PF00400">
    <property type="entry name" value="WD40"/>
    <property type="match status" value="2"/>
</dbReference>
<feature type="repeat" description="WD" evidence="3">
    <location>
        <begin position="154"/>
        <end position="195"/>
    </location>
</feature>
<protein>
    <submittedName>
        <fullName evidence="5">WD domain-containing protein, G-beta repeat-containing protein</fullName>
    </submittedName>
</protein>
<proteinExistence type="predicted"/>
<reference evidence="6" key="1">
    <citation type="submission" date="2016-10" db="EMBL/GenBank/DDBJ databases">
        <authorList>
            <person name="Varghese N."/>
            <person name="Submissions S."/>
        </authorList>
    </citation>
    <scope>NUCLEOTIDE SEQUENCE [LARGE SCALE GENOMIC DNA]</scope>
    <source>
        <strain evidence="6">ATCC 25963</strain>
    </source>
</reference>
<dbReference type="PROSITE" id="PS00678">
    <property type="entry name" value="WD_REPEATS_1"/>
    <property type="match status" value="1"/>
</dbReference>
<evidence type="ECO:0000313" key="6">
    <source>
        <dbReference type="Proteomes" id="UP000199400"/>
    </source>
</evidence>
<dbReference type="Gene3D" id="2.130.10.10">
    <property type="entry name" value="YVTN repeat-like/Quinoprotein amine dehydrogenase"/>
    <property type="match status" value="1"/>
</dbReference>
<organism evidence="5 6">
    <name type="scientific">Nannocystis exedens</name>
    <dbReference type="NCBI Taxonomy" id="54"/>
    <lineage>
        <taxon>Bacteria</taxon>
        <taxon>Pseudomonadati</taxon>
        <taxon>Myxococcota</taxon>
        <taxon>Polyangia</taxon>
        <taxon>Nannocystales</taxon>
        <taxon>Nannocystaceae</taxon>
        <taxon>Nannocystis</taxon>
    </lineage>
</organism>
<dbReference type="PANTHER" id="PTHR19879:SF9">
    <property type="entry name" value="TRANSCRIPTION INITIATION FACTOR TFIID SUBUNIT 5"/>
    <property type="match status" value="1"/>
</dbReference>
<sequence length="420" mass="44583">MSQPPATFRLEDFQFQTDFADADGVDWSTRAVRALVAAAGVDGFVVPMNAAGTWGKVDRAKRVGVNIVGVKAGCLLASYAAFDASGAPCAWSSDLNPGNLTKRSAPAFALYADEAKAKAGYDATSATRRDFIKVDAALKRRLAPAAKAKPATSAMTHEGDILALAASPDGRYLVSTGHDGAICIWDSSTGAQLHRITSAGGRGMQFLHAVAFSPDSKSVIGGARALKRFDLATGELLVEYAGHPKGEVVDVQVSPKGKYIASVSTSAVKGGDNTVALWDAKTGKQLGNWAHGNHAGGPIARFQTDEKRLLVAMEGDEGNELIELAVPSMKLLKREPHEWSDETSERTGYKESDTSPDGRLRVFADEVVAGKKRKKLDADGAVDKTMFFTSPDGLRIAGVVDDRRLGVWDPATGKRLLPRA</sequence>
<dbReference type="PROSITE" id="PS50082">
    <property type="entry name" value="WD_REPEATS_2"/>
    <property type="match status" value="1"/>
</dbReference>
<evidence type="ECO:0000256" key="2">
    <source>
        <dbReference type="ARBA" id="ARBA00022737"/>
    </source>
</evidence>
<evidence type="ECO:0000256" key="3">
    <source>
        <dbReference type="PROSITE-ProRule" id="PRU00221"/>
    </source>
</evidence>